<evidence type="ECO:0000313" key="2">
    <source>
        <dbReference type="EnsemblProtists" id="EOD37829"/>
    </source>
</evidence>
<dbReference type="GeneID" id="17283099"/>
<protein>
    <submittedName>
        <fullName evidence="2">Uncharacterized protein</fullName>
    </submittedName>
</protein>
<sequence>MISTSRAPSLDPFASVRTSRFESKETDRLTRARARLSYVESGFGYGWCAAKRPLTNALVLAACFALSLDILEQFSLQGRSLAEVDWRRALGFGLFGLLYLGLFQYAYLIFGFKALFPRAEAFGAASLRDKVSDPRGMLDVLLQTGIDVLVLLLCFLPAYYTARTLSPITGLRLYEANWEHDARAVVSLWAPIDVLSFSAPLHWRLPLRYVLSLLYALGLSLADHGGASPGLHTALGAGEWVEATEEHSAGMRYNSYNDVDDPNSGR</sequence>
<proteinExistence type="predicted"/>
<keyword evidence="1" id="KW-0472">Membrane</keyword>
<keyword evidence="1" id="KW-0812">Transmembrane</keyword>
<dbReference type="EnsemblProtists" id="EOD37829">
    <property type="protein sequence ID" value="EOD37829"/>
    <property type="gene ID" value="EMIHUDRAFT_466975"/>
</dbReference>
<keyword evidence="1" id="KW-1133">Transmembrane helix</keyword>
<evidence type="ECO:0000313" key="3">
    <source>
        <dbReference type="Proteomes" id="UP000013827"/>
    </source>
</evidence>
<dbReference type="RefSeq" id="XP_005790258.1">
    <property type="nucleotide sequence ID" value="XM_005790201.1"/>
</dbReference>
<accession>A0A0D3KPZ4</accession>
<evidence type="ECO:0000256" key="1">
    <source>
        <dbReference type="SAM" id="Phobius"/>
    </source>
</evidence>
<dbReference type="AlphaFoldDB" id="A0A0D3KPZ4"/>
<dbReference type="PaxDb" id="2903-EOD37829"/>
<organism evidence="2 3">
    <name type="scientific">Emiliania huxleyi (strain CCMP1516)</name>
    <dbReference type="NCBI Taxonomy" id="280463"/>
    <lineage>
        <taxon>Eukaryota</taxon>
        <taxon>Haptista</taxon>
        <taxon>Haptophyta</taxon>
        <taxon>Prymnesiophyceae</taxon>
        <taxon>Isochrysidales</taxon>
        <taxon>Noelaerhabdaceae</taxon>
        <taxon>Emiliania</taxon>
    </lineage>
</organism>
<reference evidence="2" key="2">
    <citation type="submission" date="2024-10" db="UniProtKB">
        <authorList>
            <consortium name="EnsemblProtists"/>
        </authorList>
    </citation>
    <scope>IDENTIFICATION</scope>
</reference>
<dbReference type="HOGENOM" id="CLU_1047452_0_0_1"/>
<dbReference type="Proteomes" id="UP000013827">
    <property type="component" value="Unassembled WGS sequence"/>
</dbReference>
<name>A0A0D3KPZ4_EMIH1</name>
<keyword evidence="3" id="KW-1185">Reference proteome</keyword>
<dbReference type="KEGG" id="ehx:EMIHUDRAFT_466975"/>
<reference evidence="3" key="1">
    <citation type="journal article" date="2013" name="Nature">
        <title>Pan genome of the phytoplankton Emiliania underpins its global distribution.</title>
        <authorList>
            <person name="Read B.A."/>
            <person name="Kegel J."/>
            <person name="Klute M.J."/>
            <person name="Kuo A."/>
            <person name="Lefebvre S.C."/>
            <person name="Maumus F."/>
            <person name="Mayer C."/>
            <person name="Miller J."/>
            <person name="Monier A."/>
            <person name="Salamov A."/>
            <person name="Young J."/>
            <person name="Aguilar M."/>
            <person name="Claverie J.M."/>
            <person name="Frickenhaus S."/>
            <person name="Gonzalez K."/>
            <person name="Herman E.K."/>
            <person name="Lin Y.C."/>
            <person name="Napier J."/>
            <person name="Ogata H."/>
            <person name="Sarno A.F."/>
            <person name="Shmutz J."/>
            <person name="Schroeder D."/>
            <person name="de Vargas C."/>
            <person name="Verret F."/>
            <person name="von Dassow P."/>
            <person name="Valentin K."/>
            <person name="Van de Peer Y."/>
            <person name="Wheeler G."/>
            <person name="Dacks J.B."/>
            <person name="Delwiche C.F."/>
            <person name="Dyhrman S.T."/>
            <person name="Glockner G."/>
            <person name="John U."/>
            <person name="Richards T."/>
            <person name="Worden A.Z."/>
            <person name="Zhang X."/>
            <person name="Grigoriev I.V."/>
            <person name="Allen A.E."/>
            <person name="Bidle K."/>
            <person name="Borodovsky M."/>
            <person name="Bowler C."/>
            <person name="Brownlee C."/>
            <person name="Cock J.M."/>
            <person name="Elias M."/>
            <person name="Gladyshev V.N."/>
            <person name="Groth M."/>
            <person name="Guda C."/>
            <person name="Hadaegh A."/>
            <person name="Iglesias-Rodriguez M.D."/>
            <person name="Jenkins J."/>
            <person name="Jones B.M."/>
            <person name="Lawson T."/>
            <person name="Leese F."/>
            <person name="Lindquist E."/>
            <person name="Lobanov A."/>
            <person name="Lomsadze A."/>
            <person name="Malik S.B."/>
            <person name="Marsh M.E."/>
            <person name="Mackinder L."/>
            <person name="Mock T."/>
            <person name="Mueller-Roeber B."/>
            <person name="Pagarete A."/>
            <person name="Parker M."/>
            <person name="Probert I."/>
            <person name="Quesneville H."/>
            <person name="Raines C."/>
            <person name="Rensing S.A."/>
            <person name="Riano-Pachon D.M."/>
            <person name="Richier S."/>
            <person name="Rokitta S."/>
            <person name="Shiraiwa Y."/>
            <person name="Soanes D.M."/>
            <person name="van der Giezen M."/>
            <person name="Wahlund T.M."/>
            <person name="Williams B."/>
            <person name="Wilson W."/>
            <person name="Wolfe G."/>
            <person name="Wurch L.L."/>
        </authorList>
    </citation>
    <scope>NUCLEOTIDE SEQUENCE</scope>
</reference>
<feature type="transmembrane region" description="Helical" evidence="1">
    <location>
        <begin position="92"/>
        <end position="110"/>
    </location>
</feature>
<feature type="transmembrane region" description="Helical" evidence="1">
    <location>
        <begin position="140"/>
        <end position="162"/>
    </location>
</feature>